<evidence type="ECO:0000256" key="3">
    <source>
        <dbReference type="SAM" id="SignalP"/>
    </source>
</evidence>
<evidence type="ECO:0000313" key="6">
    <source>
        <dbReference type="Proteomes" id="UP001054889"/>
    </source>
</evidence>
<organism evidence="5 6">
    <name type="scientific">Eleusine coracana subsp. coracana</name>
    <dbReference type="NCBI Taxonomy" id="191504"/>
    <lineage>
        <taxon>Eukaryota</taxon>
        <taxon>Viridiplantae</taxon>
        <taxon>Streptophyta</taxon>
        <taxon>Embryophyta</taxon>
        <taxon>Tracheophyta</taxon>
        <taxon>Spermatophyta</taxon>
        <taxon>Magnoliopsida</taxon>
        <taxon>Liliopsida</taxon>
        <taxon>Poales</taxon>
        <taxon>Poaceae</taxon>
        <taxon>PACMAD clade</taxon>
        <taxon>Chloridoideae</taxon>
        <taxon>Cynodonteae</taxon>
        <taxon>Eleusininae</taxon>
        <taxon>Eleusine</taxon>
    </lineage>
</organism>
<feature type="signal peptide" evidence="3">
    <location>
        <begin position="1"/>
        <end position="35"/>
    </location>
</feature>
<dbReference type="AlphaFoldDB" id="A0AAV5FSC1"/>
<dbReference type="PANTHER" id="PTHR33138:SF1">
    <property type="entry name" value="OS01G0113900 PROTEIN"/>
    <property type="match status" value="1"/>
</dbReference>
<dbReference type="EMBL" id="BQKI01000095">
    <property type="protein sequence ID" value="GJN37673.1"/>
    <property type="molecule type" value="Genomic_DNA"/>
</dbReference>
<reference evidence="5" key="2">
    <citation type="submission" date="2021-12" db="EMBL/GenBank/DDBJ databases">
        <title>Resequencing data analysis of finger millet.</title>
        <authorList>
            <person name="Hatakeyama M."/>
            <person name="Aluri S."/>
            <person name="Balachadran M.T."/>
            <person name="Sivarajan S.R."/>
            <person name="Poveda L."/>
            <person name="Shimizu-Inatsugi R."/>
            <person name="Schlapbach R."/>
            <person name="Sreeman S.M."/>
            <person name="Shimizu K.K."/>
        </authorList>
    </citation>
    <scope>NUCLEOTIDE SEQUENCE</scope>
</reference>
<reference evidence="5" key="1">
    <citation type="journal article" date="2018" name="DNA Res.">
        <title>Multiple hybrid de novo genome assembly of finger millet, an orphan allotetraploid crop.</title>
        <authorList>
            <person name="Hatakeyama M."/>
            <person name="Aluri S."/>
            <person name="Balachadran M.T."/>
            <person name="Sivarajan S.R."/>
            <person name="Patrignani A."/>
            <person name="Gruter S."/>
            <person name="Poveda L."/>
            <person name="Shimizu-Inatsugi R."/>
            <person name="Baeten J."/>
            <person name="Francoijs K.J."/>
            <person name="Nataraja K.N."/>
            <person name="Reddy Y.A.N."/>
            <person name="Phadnis S."/>
            <person name="Ravikumar R.L."/>
            <person name="Schlapbach R."/>
            <person name="Sreeman S.M."/>
            <person name="Shimizu K.K."/>
        </authorList>
    </citation>
    <scope>NUCLEOTIDE SEQUENCE</scope>
</reference>
<dbReference type="InterPro" id="IPR025287">
    <property type="entry name" value="WAK_GUB"/>
</dbReference>
<comment type="subcellular location">
    <subcellularLocation>
        <location evidence="1">Membrane</location>
        <topology evidence="1">Single-pass membrane protein</topology>
    </subcellularLocation>
</comment>
<dbReference type="GO" id="GO:0030247">
    <property type="term" value="F:polysaccharide binding"/>
    <property type="evidence" value="ECO:0007669"/>
    <property type="project" value="InterPro"/>
</dbReference>
<evidence type="ECO:0000313" key="5">
    <source>
        <dbReference type="EMBL" id="GJN37673.1"/>
    </source>
</evidence>
<dbReference type="Pfam" id="PF13947">
    <property type="entry name" value="GUB_WAK_bind"/>
    <property type="match status" value="1"/>
</dbReference>
<keyword evidence="2 3" id="KW-0732">Signal</keyword>
<protein>
    <recommendedName>
        <fullName evidence="4">Wall-associated receptor kinase galacturonan-binding domain-containing protein</fullName>
    </recommendedName>
</protein>
<dbReference type="GO" id="GO:0016020">
    <property type="term" value="C:membrane"/>
    <property type="evidence" value="ECO:0007669"/>
    <property type="project" value="UniProtKB-SubCell"/>
</dbReference>
<evidence type="ECO:0000259" key="4">
    <source>
        <dbReference type="Pfam" id="PF13947"/>
    </source>
</evidence>
<feature type="chain" id="PRO_5043764187" description="Wall-associated receptor kinase galacturonan-binding domain-containing protein" evidence="3">
    <location>
        <begin position="36"/>
        <end position="276"/>
    </location>
</feature>
<feature type="domain" description="Wall-associated receptor kinase galacturonan-binding" evidence="4">
    <location>
        <begin position="40"/>
        <end position="101"/>
    </location>
</feature>
<keyword evidence="6" id="KW-1185">Reference proteome</keyword>
<evidence type="ECO:0000256" key="1">
    <source>
        <dbReference type="ARBA" id="ARBA00004167"/>
    </source>
</evidence>
<dbReference type="Proteomes" id="UP001054889">
    <property type="component" value="Unassembled WGS sequence"/>
</dbReference>
<proteinExistence type="predicted"/>
<sequence length="276" mass="30339">MNLPAAMTMPAASLRSAALQLQALMLAVLVADVEGGFHVCPPFSCGAFSNISNPFRRQGDLDLCGPLELICTATSATIRIGSGTYYVVNINYSGSYFWVVDTNLSMQSSCPLPRSDYHAIRPFSWGFGLDYQPVWATFVNCSERINDGRYRPVRCLSTIDSFIYMFTGYNPASARNIKPSCGYLAMIPLGGAGMTVPEDASYEDVVKFMRKGFALSFSLWLMIEEYSPATFGIALHNKESSRDYLSIFFSHPVNVNRSTHGSVEGSISRQCALSLL</sequence>
<dbReference type="PANTHER" id="PTHR33138">
    <property type="entry name" value="OS01G0690200 PROTEIN"/>
    <property type="match status" value="1"/>
</dbReference>
<accession>A0AAV5FSC1</accession>
<evidence type="ECO:0000256" key="2">
    <source>
        <dbReference type="ARBA" id="ARBA00022729"/>
    </source>
</evidence>
<gene>
    <name evidence="5" type="primary">gb26653</name>
    <name evidence="5" type="ORF">PR202_gb26653</name>
</gene>
<name>A0AAV5FSC1_ELECO</name>
<comment type="caution">
    <text evidence="5">The sequence shown here is derived from an EMBL/GenBank/DDBJ whole genome shotgun (WGS) entry which is preliminary data.</text>
</comment>